<dbReference type="Proteomes" id="UP000327044">
    <property type="component" value="Unassembled WGS sequence"/>
</dbReference>
<evidence type="ECO:0000256" key="4">
    <source>
        <dbReference type="ARBA" id="ARBA00018945"/>
    </source>
</evidence>
<evidence type="ECO:0000256" key="9">
    <source>
        <dbReference type="ARBA" id="ARBA00030693"/>
    </source>
</evidence>
<dbReference type="AlphaFoldDB" id="A0A1Y1KAV5"/>
<dbReference type="EMBL" id="GEZM01087742">
    <property type="protein sequence ID" value="JAV58513.1"/>
    <property type="molecule type" value="Transcribed_RNA"/>
</dbReference>
<dbReference type="InParanoid" id="A0A1Y1KAV5"/>
<organism evidence="11">
    <name type="scientific">Photinus pyralis</name>
    <name type="common">Common eastern firefly</name>
    <name type="synonym">Lampyris pyralis</name>
    <dbReference type="NCBI Taxonomy" id="7054"/>
    <lineage>
        <taxon>Eukaryota</taxon>
        <taxon>Metazoa</taxon>
        <taxon>Ecdysozoa</taxon>
        <taxon>Arthropoda</taxon>
        <taxon>Hexapoda</taxon>
        <taxon>Insecta</taxon>
        <taxon>Pterygota</taxon>
        <taxon>Neoptera</taxon>
        <taxon>Endopterygota</taxon>
        <taxon>Coleoptera</taxon>
        <taxon>Polyphaga</taxon>
        <taxon>Elateriformia</taxon>
        <taxon>Elateroidea</taxon>
        <taxon>Lampyridae</taxon>
        <taxon>Lampyrinae</taxon>
        <taxon>Photinus</taxon>
    </lineage>
</organism>
<keyword evidence="8" id="KW-0539">Nucleus</keyword>
<dbReference type="InterPro" id="IPR016024">
    <property type="entry name" value="ARM-type_fold"/>
</dbReference>
<evidence type="ECO:0000256" key="8">
    <source>
        <dbReference type="ARBA" id="ARBA00023242"/>
    </source>
</evidence>
<name>A0A1Y1KAV5_PHOPY</name>
<evidence type="ECO:0000256" key="1">
    <source>
        <dbReference type="ARBA" id="ARBA00004123"/>
    </source>
</evidence>
<dbReference type="Pfam" id="PF03378">
    <property type="entry name" value="CAS_CSE1"/>
    <property type="match status" value="1"/>
</dbReference>
<dbReference type="PROSITE" id="PS50166">
    <property type="entry name" value="IMPORTIN_B_NT"/>
    <property type="match status" value="1"/>
</dbReference>
<accession>A0A1Y1KAV5</accession>
<dbReference type="GO" id="GO:0006606">
    <property type="term" value="P:protein import into nucleus"/>
    <property type="evidence" value="ECO:0007669"/>
    <property type="project" value="TreeGrafter"/>
</dbReference>
<dbReference type="InterPro" id="IPR001494">
    <property type="entry name" value="Importin-beta_N"/>
</dbReference>
<evidence type="ECO:0000256" key="3">
    <source>
        <dbReference type="ARBA" id="ARBA00008669"/>
    </source>
</evidence>
<dbReference type="GO" id="GO:0031267">
    <property type="term" value="F:small GTPase binding"/>
    <property type="evidence" value="ECO:0007669"/>
    <property type="project" value="InterPro"/>
</dbReference>
<dbReference type="PANTHER" id="PTHR10997:SF8">
    <property type="entry name" value="EXPORTIN-2"/>
    <property type="match status" value="1"/>
</dbReference>
<keyword evidence="6" id="KW-0963">Cytoplasm</keyword>
<dbReference type="OrthoDB" id="3268246at2759"/>
<protein>
    <recommendedName>
        <fullName evidence="4">Exportin-2</fullName>
    </recommendedName>
    <alternativeName>
        <fullName evidence="9">Importin-alpha re-exporter</fullName>
    </alternativeName>
</protein>
<keyword evidence="5" id="KW-0813">Transport</keyword>
<dbReference type="FunCoup" id="A0A1Y1KAV5">
    <property type="interactions" value="2494"/>
</dbReference>
<dbReference type="GO" id="GO:0005049">
    <property type="term" value="F:nuclear export signal receptor activity"/>
    <property type="evidence" value="ECO:0007669"/>
    <property type="project" value="TreeGrafter"/>
</dbReference>
<comment type="similarity">
    <text evidence="3">Belongs to the XPO2/CSE1 family.</text>
</comment>
<dbReference type="FunFam" id="1.25.10.10:FF:000057">
    <property type="entry name" value="Exportin-2 isoform 1"/>
    <property type="match status" value="1"/>
</dbReference>
<dbReference type="SUPFAM" id="SSF48371">
    <property type="entry name" value="ARM repeat"/>
    <property type="match status" value="1"/>
</dbReference>
<dbReference type="GO" id="GO:0005829">
    <property type="term" value="C:cytosol"/>
    <property type="evidence" value="ECO:0007669"/>
    <property type="project" value="TreeGrafter"/>
</dbReference>
<dbReference type="GO" id="GO:0006611">
    <property type="term" value="P:protein export from nucleus"/>
    <property type="evidence" value="ECO:0007669"/>
    <property type="project" value="TreeGrafter"/>
</dbReference>
<feature type="domain" description="Importin N-terminal" evidence="10">
    <location>
        <begin position="29"/>
        <end position="103"/>
    </location>
</feature>
<keyword evidence="13" id="KW-1185">Reference proteome</keyword>
<reference evidence="12 13" key="2">
    <citation type="journal article" date="2018" name="Elife">
        <title>Firefly genomes illuminate parallel origins of bioluminescence in beetles.</title>
        <authorList>
            <person name="Fallon T.R."/>
            <person name="Lower S.E."/>
            <person name="Chang C.H."/>
            <person name="Bessho-Uehara M."/>
            <person name="Martin G.J."/>
            <person name="Bewick A.J."/>
            <person name="Behringer M."/>
            <person name="Debat H.J."/>
            <person name="Wong I."/>
            <person name="Day J.C."/>
            <person name="Suvorov A."/>
            <person name="Silva C.J."/>
            <person name="Stanger-Hall K.F."/>
            <person name="Hall D.W."/>
            <person name="Schmitz R.J."/>
            <person name="Nelson D.R."/>
            <person name="Lewis S.M."/>
            <person name="Shigenobu S."/>
            <person name="Bybee S.M."/>
            <person name="Larracuente A.M."/>
            <person name="Oba Y."/>
            <person name="Weng J.K."/>
        </authorList>
    </citation>
    <scope>NUCLEOTIDE SEQUENCE [LARGE SCALE GENOMIC DNA]</scope>
    <source>
        <strain evidence="12">1611_PpyrPB1</strain>
        <tissue evidence="12">Whole body</tissue>
    </source>
</reference>
<evidence type="ECO:0000313" key="11">
    <source>
        <dbReference type="EMBL" id="JAV58514.1"/>
    </source>
</evidence>
<evidence type="ECO:0000313" key="12">
    <source>
        <dbReference type="EMBL" id="KAB0804801.1"/>
    </source>
</evidence>
<sequence>MEISDENLRTLGEYLQKTLSPDVNIRRPAEKFLEGVEVNQNYPLLLLHLVHKNEIDLTIRTAGAIAFKNYIKRNWNVEDDQADRIHQSDRAAIKNLIVTLMLTLPESIQKQLSDAISIIGKTDFPLKWPELISQMVEKFSTGDFHVINGILRTAHSLFKKYRYEFKSNELFAEIKFVLEKLAQPLTDLLLATMHLAQAHAADVNALKVIYSSLVLVCKVFYSLNFQDLPEFFEDNMETWMKSFHTLLTVEVKSLGTTDDEESGIMEQLKSQVCDNVALYAQKYDEEFQPYLSQFVTDIWSLLVSTGLQPKYDLLVSNALQFLSSVGERSHYRHLFEDDNVLNSICEKVIIPNMEFRTSDEELFEDNPEEYIRRDIEGSDIDTRRRAACDLVNTLSQNFEQRIMNIFGQYLQVMLSKYSEKPLENWRSKDAAVYLVTSLVSRGATQKHGVTQTSQLVSIPQFCQQHILTELERVNVDELPVVKADAIKYVMTFRSILPRDMIVGTLPHLVRHLTSESAVVHTYAACTIEKILVMRDKNRNNISMVRGEELAPLTETLLSNLFATLEKPVSEENEYVMKAIMRSFSTLQERVLPYLSAILPKLTEKLQQVAKNPSKPHFNHFLFETFSLSIRIVCRSNSSAVTSFEDILFPIFQNILQQDIQEFIPYVFQLLSLLMELTPTGSIPEPYMQLLPCLLAPVLWERPANISPLVRLLCAFLTQAAPQVIAQDKLVGLLGVFQKLIASKANDHEGFYLMQNIIQHVPIEALTPYHKQIFFLLFQRLSSSKTTKYVIGTIVFFSLYVIKFSANELVSTIDGIQAQMFGMVLEKLFLADLQKVSGGVERKIVSCGVIKLLCDCPEMYTGSYQKYWAPLLQCLMNFFEGQVDESTFPDDEFVEIDDTPTFQTMTAKLSFANNNKSDPLQGVSEPREFLVQNLATLGSSRPGFLPTLINSIDKQSQLHLQNYLAKFGVQLV</sequence>
<reference evidence="11" key="1">
    <citation type="journal article" date="2016" name="Sci. Rep.">
        <title>Molecular characterization of firefly nuptial gifts: a multi-omics approach sheds light on postcopulatory sexual selection.</title>
        <authorList>
            <person name="Al-Wathiqui N."/>
            <person name="Fallon T.R."/>
            <person name="South A."/>
            <person name="Weng J.K."/>
            <person name="Lewis S.M."/>
        </authorList>
    </citation>
    <scope>NUCLEOTIDE SEQUENCE</scope>
</reference>
<evidence type="ECO:0000256" key="7">
    <source>
        <dbReference type="ARBA" id="ARBA00022927"/>
    </source>
</evidence>
<dbReference type="Pfam" id="PF03810">
    <property type="entry name" value="IBN_N"/>
    <property type="match status" value="1"/>
</dbReference>
<keyword evidence="7" id="KW-0653">Protein transport</keyword>
<evidence type="ECO:0000313" key="13">
    <source>
        <dbReference type="Proteomes" id="UP000327044"/>
    </source>
</evidence>
<evidence type="ECO:0000256" key="5">
    <source>
        <dbReference type="ARBA" id="ARBA00022448"/>
    </source>
</evidence>
<comment type="subcellular location">
    <subcellularLocation>
        <location evidence="2">Cytoplasm</location>
    </subcellularLocation>
    <subcellularLocation>
        <location evidence="1">Nucleus</location>
    </subcellularLocation>
</comment>
<dbReference type="GO" id="GO:0005635">
    <property type="term" value="C:nuclear envelope"/>
    <property type="evidence" value="ECO:0007669"/>
    <property type="project" value="TreeGrafter"/>
</dbReference>
<proteinExistence type="inferred from homology"/>
<evidence type="ECO:0000259" key="10">
    <source>
        <dbReference type="PROSITE" id="PS50166"/>
    </source>
</evidence>
<dbReference type="Pfam" id="PF08506">
    <property type="entry name" value="Cse1"/>
    <property type="match status" value="1"/>
</dbReference>
<dbReference type="Gene3D" id="1.25.10.10">
    <property type="entry name" value="Leucine-rich Repeat Variant"/>
    <property type="match status" value="1"/>
</dbReference>
<dbReference type="InterPro" id="IPR005043">
    <property type="entry name" value="XPO2_C"/>
</dbReference>
<dbReference type="InterPro" id="IPR013713">
    <property type="entry name" value="XPO2_central"/>
</dbReference>
<dbReference type="PANTHER" id="PTHR10997">
    <property type="entry name" value="IMPORTIN-7, 8, 11"/>
    <property type="match status" value="1"/>
</dbReference>
<evidence type="ECO:0000256" key="2">
    <source>
        <dbReference type="ARBA" id="ARBA00004496"/>
    </source>
</evidence>
<gene>
    <name evidence="12" type="ORF">PPYR_01771</name>
</gene>
<dbReference type="EMBL" id="GEZM01087741">
    <property type="protein sequence ID" value="JAV58514.1"/>
    <property type="molecule type" value="Transcribed_RNA"/>
</dbReference>
<dbReference type="EMBL" id="VVIM01000001">
    <property type="protein sequence ID" value="KAB0804801.1"/>
    <property type="molecule type" value="Genomic_DNA"/>
</dbReference>
<reference evidence="12" key="3">
    <citation type="submission" date="2019-08" db="EMBL/GenBank/DDBJ databases">
        <authorList>
            <consortium name="Photinus pyralis genome working group"/>
            <person name="Fallon T.R."/>
            <person name="Sander Lower S.E."/>
            <person name="Weng J.-K."/>
        </authorList>
    </citation>
    <scope>NUCLEOTIDE SEQUENCE</scope>
    <source>
        <strain evidence="12">1611_PpyrPB1</strain>
        <tissue evidence="12">Whole body</tissue>
    </source>
</reference>
<dbReference type="InterPro" id="IPR011989">
    <property type="entry name" value="ARM-like"/>
</dbReference>
<evidence type="ECO:0000256" key="6">
    <source>
        <dbReference type="ARBA" id="ARBA00022490"/>
    </source>
</evidence>
<dbReference type="SMART" id="SM00913">
    <property type="entry name" value="IBN_N"/>
    <property type="match status" value="1"/>
</dbReference>